<evidence type="ECO:0000256" key="5">
    <source>
        <dbReference type="ARBA" id="ARBA00023237"/>
    </source>
</evidence>
<feature type="domain" description="SusD-like N-terminal" evidence="7">
    <location>
        <begin position="90"/>
        <end position="219"/>
    </location>
</feature>
<name>A0A7X9P0D7_9BACT</name>
<dbReference type="InterPro" id="IPR012944">
    <property type="entry name" value="SusD_RagB_dom"/>
</dbReference>
<comment type="caution">
    <text evidence="8">The sequence shown here is derived from an EMBL/GenBank/DDBJ whole genome shotgun (WGS) entry which is preliminary data.</text>
</comment>
<reference evidence="8 9" key="1">
    <citation type="submission" date="2020-04" db="EMBL/GenBank/DDBJ databases">
        <title>Flammeovirga sp. SR4, a novel species isolated from seawater.</title>
        <authorList>
            <person name="Wang X."/>
        </authorList>
    </citation>
    <scope>NUCLEOTIDE SEQUENCE [LARGE SCALE GENOMIC DNA]</scope>
    <source>
        <strain evidence="8 9">ATCC 23126</strain>
    </source>
</reference>
<evidence type="ECO:0000313" key="8">
    <source>
        <dbReference type="EMBL" id="NME66898.1"/>
    </source>
</evidence>
<keyword evidence="5" id="KW-0998">Cell outer membrane</keyword>
<keyword evidence="3" id="KW-0732">Signal</keyword>
<comment type="subcellular location">
    <subcellularLocation>
        <location evidence="1">Cell outer membrane</location>
    </subcellularLocation>
</comment>
<evidence type="ECO:0000256" key="1">
    <source>
        <dbReference type="ARBA" id="ARBA00004442"/>
    </source>
</evidence>
<accession>A0A7X9P0D7</accession>
<dbReference type="InterPro" id="IPR011990">
    <property type="entry name" value="TPR-like_helical_dom_sf"/>
</dbReference>
<dbReference type="RefSeq" id="WP_169654820.1">
    <property type="nucleotide sequence ID" value="NZ_JABANE010000005.1"/>
</dbReference>
<dbReference type="EMBL" id="JABANE010000005">
    <property type="protein sequence ID" value="NME66898.1"/>
    <property type="molecule type" value="Genomic_DNA"/>
</dbReference>
<protein>
    <submittedName>
        <fullName evidence="8">RagB/SusD family nutrient uptake outer membrane protein</fullName>
    </submittedName>
</protein>
<gene>
    <name evidence="8" type="ORF">HHU12_02870</name>
</gene>
<keyword evidence="4" id="KW-0472">Membrane</keyword>
<feature type="domain" description="RagB/SusD" evidence="6">
    <location>
        <begin position="314"/>
        <end position="539"/>
    </location>
</feature>
<dbReference type="InterPro" id="IPR033985">
    <property type="entry name" value="SusD-like_N"/>
</dbReference>
<sequence>MKSLIKVSYIFLASVMVGCTDLKEEILDETLNKDLITSSEAAESVTAAAYARLRSTFTHNAKVFGLQEITTDEAICPTRGTDWDDNGLYRELHTHSWTANNGAIRNTWNELNQGVAKSMIAIKTMQDMEGNFDQKIAETTVLKAFYMMHLLDLYGQVPTRDVETLKFNEDPLVLKGEEAVQYIEEDLLSTIDHLGTKEEVGSSRITKEVAQALLSRLYLNIAVYTDPYAPSYKFKSEDLTKVIQHSTEVINSSSYQLETADYFSIFDTDNHGHSEMIFAVDQRLEYNLGDNRFAVVSLARSQKPTPTRRGWNGYATLPEFVDTWDVTDPRFSKVNFAQEEGTLAPELYELNRGFMSGQQYGPVLNEDQSDFEKDTSGQLIITALMNDRDGLPTDFTKEVKLFDNQSSGIRVAKYQFDINGSSNSRGQVDIPLIRLGDVYLMRAEAKFRNNDVSGALSDINTLRTARGAKPLTSLTEEALFNERGFELYWEMQRRTDMIRFGKFEDKWTEKSSSDPNKRVFPLPQTALDANLNLVQNQGY</sequence>
<evidence type="ECO:0000259" key="7">
    <source>
        <dbReference type="Pfam" id="PF14322"/>
    </source>
</evidence>
<evidence type="ECO:0000256" key="2">
    <source>
        <dbReference type="ARBA" id="ARBA00006275"/>
    </source>
</evidence>
<dbReference type="GO" id="GO:0009279">
    <property type="term" value="C:cell outer membrane"/>
    <property type="evidence" value="ECO:0007669"/>
    <property type="project" value="UniProtKB-SubCell"/>
</dbReference>
<dbReference type="Pfam" id="PF07980">
    <property type="entry name" value="SusD_RagB"/>
    <property type="match status" value="1"/>
</dbReference>
<dbReference type="Gene3D" id="1.25.40.390">
    <property type="match status" value="1"/>
</dbReference>
<evidence type="ECO:0000259" key="6">
    <source>
        <dbReference type="Pfam" id="PF07980"/>
    </source>
</evidence>
<evidence type="ECO:0000256" key="4">
    <source>
        <dbReference type="ARBA" id="ARBA00023136"/>
    </source>
</evidence>
<dbReference type="Pfam" id="PF14322">
    <property type="entry name" value="SusD-like_3"/>
    <property type="match status" value="1"/>
</dbReference>
<dbReference type="Proteomes" id="UP000576082">
    <property type="component" value="Unassembled WGS sequence"/>
</dbReference>
<comment type="similarity">
    <text evidence="2">Belongs to the SusD family.</text>
</comment>
<dbReference type="PROSITE" id="PS51257">
    <property type="entry name" value="PROKAR_LIPOPROTEIN"/>
    <property type="match status" value="1"/>
</dbReference>
<evidence type="ECO:0000313" key="9">
    <source>
        <dbReference type="Proteomes" id="UP000576082"/>
    </source>
</evidence>
<evidence type="ECO:0000256" key="3">
    <source>
        <dbReference type="ARBA" id="ARBA00022729"/>
    </source>
</evidence>
<dbReference type="SUPFAM" id="SSF48452">
    <property type="entry name" value="TPR-like"/>
    <property type="match status" value="1"/>
</dbReference>
<proteinExistence type="inferred from homology"/>
<keyword evidence="9" id="KW-1185">Reference proteome</keyword>
<dbReference type="AlphaFoldDB" id="A0A7X9P0D7"/>
<organism evidence="8 9">
    <name type="scientific">Flammeovirga aprica JL-4</name>
    <dbReference type="NCBI Taxonomy" id="694437"/>
    <lineage>
        <taxon>Bacteria</taxon>
        <taxon>Pseudomonadati</taxon>
        <taxon>Bacteroidota</taxon>
        <taxon>Cytophagia</taxon>
        <taxon>Cytophagales</taxon>
        <taxon>Flammeovirgaceae</taxon>
        <taxon>Flammeovirga</taxon>
    </lineage>
</organism>